<dbReference type="STRING" id="1302250.GCA_001313225_02262"/>
<keyword evidence="2" id="KW-1185">Reference proteome</keyword>
<dbReference type="EMBL" id="BCMG01000009">
    <property type="protein sequence ID" value="GAX01744.1"/>
    <property type="molecule type" value="Genomic_DNA"/>
</dbReference>
<gene>
    <name evidence="1" type="ORF">IWT126_01787</name>
</gene>
<evidence type="ECO:0000313" key="1">
    <source>
        <dbReference type="EMBL" id="GAX01744.1"/>
    </source>
</evidence>
<reference evidence="1 2" key="1">
    <citation type="submission" date="2015-11" db="EMBL/GenBank/DDBJ databases">
        <title>Draft genome sequences of new species of the genus Lactobacillus isolated from orchardgrass silage.</title>
        <authorList>
            <person name="Tohno M."/>
            <person name="Tanizawa Y."/>
            <person name="Arita M."/>
        </authorList>
    </citation>
    <scope>NUCLEOTIDE SEQUENCE [LARGE SCALE GENOMIC DNA]</scope>
    <source>
        <strain evidence="1 2">IWT126</strain>
    </source>
</reference>
<dbReference type="AlphaFoldDB" id="A0A1Z5IIZ0"/>
<comment type="caution">
    <text evidence="1">The sequence shown here is derived from an EMBL/GenBank/DDBJ whole genome shotgun (WGS) entry which is preliminary data.</text>
</comment>
<dbReference type="RefSeq" id="WP_143456347.1">
    <property type="nucleotide sequence ID" value="NZ_BCMG01000009.1"/>
</dbReference>
<protein>
    <submittedName>
        <fullName evidence="1">Uncharacterized protein</fullName>
    </submittedName>
</protein>
<dbReference type="OrthoDB" id="10004048at2"/>
<organism evidence="1 2">
    <name type="scientific">Secundilactobacillus silagei JCM 19001</name>
    <dbReference type="NCBI Taxonomy" id="1302250"/>
    <lineage>
        <taxon>Bacteria</taxon>
        <taxon>Bacillati</taxon>
        <taxon>Bacillota</taxon>
        <taxon>Bacilli</taxon>
        <taxon>Lactobacillales</taxon>
        <taxon>Lactobacillaceae</taxon>
        <taxon>Secundilactobacillus</taxon>
    </lineage>
</organism>
<evidence type="ECO:0000313" key="2">
    <source>
        <dbReference type="Proteomes" id="UP000198402"/>
    </source>
</evidence>
<sequence>MIYYMTISASFEKTRKRKMRKNRKDQFEIMILMAEPDNPFAPKNLFHSKVRYVPSRIYESVPIRDVIEDERTWNGNETTIFRQTIFSIDSSEQADEIIEMFRQEYQSKAS</sequence>
<dbReference type="Proteomes" id="UP000198402">
    <property type="component" value="Unassembled WGS sequence"/>
</dbReference>
<accession>A0A1Z5IIZ0</accession>
<name>A0A1Z5IIZ0_9LACO</name>
<proteinExistence type="predicted"/>